<dbReference type="Proteomes" id="UP001605036">
    <property type="component" value="Unassembled WGS sequence"/>
</dbReference>
<name>A0ABD1XYH5_9MARC</name>
<reference evidence="3 4" key="1">
    <citation type="submission" date="2024-09" db="EMBL/GenBank/DDBJ databases">
        <title>Chromosome-scale assembly of Riccia fluitans.</title>
        <authorList>
            <person name="Paukszto L."/>
            <person name="Sawicki J."/>
            <person name="Karawczyk K."/>
            <person name="Piernik-Szablinska J."/>
            <person name="Szczecinska M."/>
            <person name="Mazdziarz M."/>
        </authorList>
    </citation>
    <scope>NUCLEOTIDE SEQUENCE [LARGE SCALE GENOMIC DNA]</scope>
    <source>
        <strain evidence="3">Rf_01</strain>
        <tissue evidence="3">Aerial parts of the thallus</tissue>
    </source>
</reference>
<feature type="region of interest" description="Disordered" evidence="2">
    <location>
        <begin position="255"/>
        <end position="325"/>
    </location>
</feature>
<comment type="caution">
    <text evidence="3">The sequence shown here is derived from an EMBL/GenBank/DDBJ whole genome shotgun (WGS) entry which is preliminary data.</text>
</comment>
<feature type="region of interest" description="Disordered" evidence="2">
    <location>
        <begin position="444"/>
        <end position="466"/>
    </location>
</feature>
<sequence>MEIVVTRTQERLKSLEDVLEKTRVELADAHGTSKHLEARLEIARENLASYVEACKKLESSTCQELQRSAELQLELENIIKRYNLLDEQEKNRTVSGNGEDSSLFNVVTSAFTEKVSCSTSSRDLISTHDRSTCTRDFQSEGGHDRSAGNALLDTTQVQKIFPIAPRSRGEISRDKSGNNLPSTSLRRPLQVETTRRKRNSPCMSDQPRRKQYRMKAKGDHINYSSIATHSPRHVLSFSEPRSMDELITVGWEADNGKLDNRESGQAEFENDHQESSSRNFYPDYRQRREYKIPGAVENNHGQESTSKSFSADPELRQKNHQEGREGSLVAAIQTVPLSSLNSENLTRDKRLYNDSAAPLKEATLLEPNLLAISASATALLVSSSVLKQGKDGDDNITSILPRDSPVRMSTFCERTGSGCDGPGAAVTEPDVRCGDESCVSVATYSHQVEPSERQPEPQTRSSSPNLDFDVENLLKQDLFPDLVLSSDKREDTEWVFTFTDTEPVTFLENLRDQELPAKSIMDSCPDSQEMIERRRLAGASEASRLTNMESSK</sequence>
<feature type="region of interest" description="Disordered" evidence="2">
    <location>
        <begin position="164"/>
        <end position="215"/>
    </location>
</feature>
<keyword evidence="1" id="KW-0175">Coiled coil</keyword>
<evidence type="ECO:0000256" key="1">
    <source>
        <dbReference type="SAM" id="Coils"/>
    </source>
</evidence>
<feature type="compositionally biased region" description="Polar residues" evidence="2">
    <location>
        <begin position="456"/>
        <end position="465"/>
    </location>
</feature>
<evidence type="ECO:0000313" key="3">
    <source>
        <dbReference type="EMBL" id="KAL2614015.1"/>
    </source>
</evidence>
<dbReference type="AlphaFoldDB" id="A0ABD1XYH5"/>
<feature type="compositionally biased region" description="Basic and acidic residues" evidence="2">
    <location>
        <begin position="255"/>
        <end position="275"/>
    </location>
</feature>
<dbReference type="EMBL" id="JBHFFA010000007">
    <property type="protein sequence ID" value="KAL2614015.1"/>
    <property type="molecule type" value="Genomic_DNA"/>
</dbReference>
<proteinExistence type="predicted"/>
<evidence type="ECO:0000313" key="4">
    <source>
        <dbReference type="Proteomes" id="UP001605036"/>
    </source>
</evidence>
<evidence type="ECO:0000256" key="2">
    <source>
        <dbReference type="SAM" id="MobiDB-lite"/>
    </source>
</evidence>
<keyword evidence="4" id="KW-1185">Reference proteome</keyword>
<accession>A0ABD1XYH5</accession>
<feature type="coiled-coil region" evidence="1">
    <location>
        <begin position="5"/>
        <end position="88"/>
    </location>
</feature>
<feature type="compositionally biased region" description="Polar residues" evidence="2">
    <location>
        <begin position="299"/>
        <end position="309"/>
    </location>
</feature>
<protein>
    <submittedName>
        <fullName evidence="3">Uncharacterized protein</fullName>
    </submittedName>
</protein>
<feature type="compositionally biased region" description="Basic and acidic residues" evidence="2">
    <location>
        <begin position="313"/>
        <end position="325"/>
    </location>
</feature>
<gene>
    <name evidence="3" type="ORF">R1flu_025707</name>
</gene>
<feature type="compositionally biased region" description="Basic and acidic residues" evidence="2">
    <location>
        <begin position="167"/>
        <end position="176"/>
    </location>
</feature>
<organism evidence="3 4">
    <name type="scientific">Riccia fluitans</name>
    <dbReference type="NCBI Taxonomy" id="41844"/>
    <lineage>
        <taxon>Eukaryota</taxon>
        <taxon>Viridiplantae</taxon>
        <taxon>Streptophyta</taxon>
        <taxon>Embryophyta</taxon>
        <taxon>Marchantiophyta</taxon>
        <taxon>Marchantiopsida</taxon>
        <taxon>Marchantiidae</taxon>
        <taxon>Marchantiales</taxon>
        <taxon>Ricciaceae</taxon>
        <taxon>Riccia</taxon>
    </lineage>
</organism>